<name>A0A9P9GA27_FUSSL</name>
<proteinExistence type="predicted"/>
<feature type="compositionally biased region" description="Basic and acidic residues" evidence="1">
    <location>
        <begin position="24"/>
        <end position="36"/>
    </location>
</feature>
<reference evidence="2" key="1">
    <citation type="journal article" date="2021" name="Nat. Commun.">
        <title>Genetic determinants of endophytism in the Arabidopsis root mycobiome.</title>
        <authorList>
            <person name="Mesny F."/>
            <person name="Miyauchi S."/>
            <person name="Thiergart T."/>
            <person name="Pickel B."/>
            <person name="Atanasova L."/>
            <person name="Karlsson M."/>
            <person name="Huettel B."/>
            <person name="Barry K.W."/>
            <person name="Haridas S."/>
            <person name="Chen C."/>
            <person name="Bauer D."/>
            <person name="Andreopoulos W."/>
            <person name="Pangilinan J."/>
            <person name="LaButti K."/>
            <person name="Riley R."/>
            <person name="Lipzen A."/>
            <person name="Clum A."/>
            <person name="Drula E."/>
            <person name="Henrissat B."/>
            <person name="Kohler A."/>
            <person name="Grigoriev I.V."/>
            <person name="Martin F.M."/>
            <person name="Hacquard S."/>
        </authorList>
    </citation>
    <scope>NUCLEOTIDE SEQUENCE</scope>
    <source>
        <strain evidence="2">FSSC 5 MPI-SDFR-AT-0091</strain>
    </source>
</reference>
<feature type="region of interest" description="Disordered" evidence="1">
    <location>
        <begin position="21"/>
        <end position="186"/>
    </location>
</feature>
<dbReference type="EMBL" id="JAGTJS010000027">
    <property type="protein sequence ID" value="KAH7234054.1"/>
    <property type="molecule type" value="Genomic_DNA"/>
</dbReference>
<feature type="compositionally biased region" description="Basic and acidic residues" evidence="1">
    <location>
        <begin position="112"/>
        <end position="121"/>
    </location>
</feature>
<comment type="caution">
    <text evidence="2">The sequence shown here is derived from an EMBL/GenBank/DDBJ whole genome shotgun (WGS) entry which is preliminary data.</text>
</comment>
<dbReference type="AlphaFoldDB" id="A0A9P9GA27"/>
<evidence type="ECO:0000313" key="2">
    <source>
        <dbReference type="EMBL" id="KAH7234054.1"/>
    </source>
</evidence>
<accession>A0A9P9GA27</accession>
<evidence type="ECO:0000313" key="3">
    <source>
        <dbReference type="Proteomes" id="UP000736672"/>
    </source>
</evidence>
<protein>
    <submittedName>
        <fullName evidence="2">Uncharacterized protein</fullName>
    </submittedName>
</protein>
<evidence type="ECO:0000256" key="1">
    <source>
        <dbReference type="SAM" id="MobiDB-lite"/>
    </source>
</evidence>
<feature type="compositionally biased region" description="Acidic residues" evidence="1">
    <location>
        <begin position="84"/>
        <end position="95"/>
    </location>
</feature>
<organism evidence="2 3">
    <name type="scientific">Fusarium solani</name>
    <name type="common">Filamentous fungus</name>
    <dbReference type="NCBI Taxonomy" id="169388"/>
    <lineage>
        <taxon>Eukaryota</taxon>
        <taxon>Fungi</taxon>
        <taxon>Dikarya</taxon>
        <taxon>Ascomycota</taxon>
        <taxon>Pezizomycotina</taxon>
        <taxon>Sordariomycetes</taxon>
        <taxon>Hypocreomycetidae</taxon>
        <taxon>Hypocreales</taxon>
        <taxon>Nectriaceae</taxon>
        <taxon>Fusarium</taxon>
        <taxon>Fusarium solani species complex</taxon>
    </lineage>
</organism>
<feature type="compositionally biased region" description="Basic and acidic residues" evidence="1">
    <location>
        <begin position="46"/>
        <end position="74"/>
    </location>
</feature>
<keyword evidence="3" id="KW-1185">Reference proteome</keyword>
<feature type="compositionally biased region" description="Low complexity" evidence="1">
    <location>
        <begin position="124"/>
        <end position="140"/>
    </location>
</feature>
<feature type="compositionally biased region" description="Polar residues" evidence="1">
    <location>
        <begin position="150"/>
        <end position="160"/>
    </location>
</feature>
<dbReference type="Proteomes" id="UP000736672">
    <property type="component" value="Unassembled WGS sequence"/>
</dbReference>
<sequence>MATWLALYTDPPVGLVAWAGAEPADERMTRHREESRQSSALRNSSRSKDSNRLQRRDQSVDVQVELERRAAAERKARRKTYGIESEEGVDVEEEGEQFKVGADGSDGLSPTDRGKGVDKGFRNPGGSTDVTDPTTDVSTGADENSRTDHGSTLVTSSGDNTVKEDDDSLGVCGPGTDKASGRDVKPGGKLKTAWCMVKVEIRIILEVVRDTRSYS</sequence>
<gene>
    <name evidence="2" type="ORF">B0J15DRAFT_154751</name>
</gene>